<dbReference type="HOGENOM" id="CLU_3266540_0_0_4"/>
<evidence type="ECO:0000313" key="1">
    <source>
        <dbReference type="EMBL" id="CAJ50887.1"/>
    </source>
</evidence>
<dbReference type="AlphaFoldDB" id="Q2KTX3"/>
<organism evidence="1 2">
    <name type="scientific">Bordetella avium (strain 197N)</name>
    <dbReference type="NCBI Taxonomy" id="360910"/>
    <lineage>
        <taxon>Bacteria</taxon>
        <taxon>Pseudomonadati</taxon>
        <taxon>Pseudomonadota</taxon>
        <taxon>Betaproteobacteria</taxon>
        <taxon>Burkholderiales</taxon>
        <taxon>Alcaligenaceae</taxon>
        <taxon>Bordetella</taxon>
    </lineage>
</organism>
<dbReference type="Proteomes" id="UP000001977">
    <property type="component" value="Chromosome"/>
</dbReference>
<name>Q2KTX3_BORA1</name>
<evidence type="ECO:0000313" key="2">
    <source>
        <dbReference type="Proteomes" id="UP000001977"/>
    </source>
</evidence>
<reference evidence="1 2" key="1">
    <citation type="journal article" date="2006" name="J. Bacteriol.">
        <title>Comparison of the genome sequence of the poultry pathogen Bordetella avium with those of B. bronchiseptica, B. pertussis, and B. parapertussis reveals extensive diversity in surface structures associated with host interaction.</title>
        <authorList>
            <person name="Sebaihia M."/>
            <person name="Preston A."/>
            <person name="Maskell D.J."/>
            <person name="Kuzmiak H."/>
            <person name="Connell T.D."/>
            <person name="King N.D."/>
            <person name="Orndorff P.E."/>
            <person name="Miyamoto D.M."/>
            <person name="Thomson N.R."/>
            <person name="Harris D."/>
            <person name="Goble A."/>
            <person name="Lord A."/>
            <person name="Murphy L."/>
            <person name="Quail M.A."/>
            <person name="Rutter S."/>
            <person name="Squares R."/>
            <person name="Squares S."/>
            <person name="Woodward J."/>
            <person name="Parkhill J."/>
            <person name="Temple L.M."/>
        </authorList>
    </citation>
    <scope>NUCLEOTIDE SEQUENCE [LARGE SCALE GENOMIC DNA]</scope>
    <source>
        <strain evidence="1 2">197N</strain>
    </source>
</reference>
<dbReference type="EMBL" id="AM167904">
    <property type="protein sequence ID" value="CAJ50887.1"/>
    <property type="molecule type" value="Genomic_DNA"/>
</dbReference>
<dbReference type="STRING" id="360910.BAV3277"/>
<sequence length="41" mass="4347">MVAIGFVFWQGSVVGRNIGPNAYSDTQPGGFRAHLAVLEIA</sequence>
<accession>Q2KTX3</accession>
<protein>
    <submittedName>
        <fullName evidence="1">Uncharacterized protein</fullName>
    </submittedName>
</protein>
<keyword evidence="2" id="KW-1185">Reference proteome</keyword>
<gene>
    <name evidence="1" type="ordered locus">BAV3277</name>
</gene>
<dbReference type="KEGG" id="bav:BAV3277"/>
<proteinExistence type="predicted"/>